<dbReference type="InterPro" id="IPR027275">
    <property type="entry name" value="PRC-brl_dom"/>
</dbReference>
<proteinExistence type="predicted"/>
<evidence type="ECO:0000313" key="4">
    <source>
        <dbReference type="Proteomes" id="UP000183208"/>
    </source>
</evidence>
<keyword evidence="1" id="KW-0732">Signal</keyword>
<organism evidence="3 4">
    <name type="scientific">Bradyrhizobium lablabi</name>
    <dbReference type="NCBI Taxonomy" id="722472"/>
    <lineage>
        <taxon>Bacteria</taxon>
        <taxon>Pseudomonadati</taxon>
        <taxon>Pseudomonadota</taxon>
        <taxon>Alphaproteobacteria</taxon>
        <taxon>Hyphomicrobiales</taxon>
        <taxon>Nitrobacteraceae</taxon>
        <taxon>Bradyrhizobium</taxon>
    </lineage>
</organism>
<dbReference type="OrthoDB" id="8235823at2"/>
<protein>
    <submittedName>
        <fullName evidence="3">PRC-barrel domain-containing protein</fullName>
    </submittedName>
</protein>
<feature type="signal peptide" evidence="1">
    <location>
        <begin position="1"/>
        <end position="27"/>
    </location>
</feature>
<dbReference type="Proteomes" id="UP000183208">
    <property type="component" value="Unassembled WGS sequence"/>
</dbReference>
<feature type="domain" description="PRC-barrel" evidence="2">
    <location>
        <begin position="44"/>
        <end position="104"/>
    </location>
</feature>
<dbReference type="RefSeq" id="WP_079586861.1">
    <property type="nucleotide sequence ID" value="NZ_FNTI01000001.1"/>
</dbReference>
<sequence>MNRSRVSLLAAVLVTATLLPSADRATAQEVGLAPLDVKEVARGYRAEALKLKPVANEKSQVLGKVSDFIFSKDGSNIFVVLAVDDIPGPGSHLIAIPFRSIKLDDPSGYLVLPGASAAALDKLPVFAYNR</sequence>
<dbReference type="EMBL" id="FNTI01000001">
    <property type="protein sequence ID" value="SEE19670.1"/>
    <property type="molecule type" value="Genomic_DNA"/>
</dbReference>
<dbReference type="Gene3D" id="2.30.30.240">
    <property type="entry name" value="PRC-barrel domain"/>
    <property type="match status" value="1"/>
</dbReference>
<dbReference type="Pfam" id="PF05239">
    <property type="entry name" value="PRC"/>
    <property type="match status" value="1"/>
</dbReference>
<evidence type="ECO:0000259" key="2">
    <source>
        <dbReference type="Pfam" id="PF05239"/>
    </source>
</evidence>
<evidence type="ECO:0000313" key="3">
    <source>
        <dbReference type="EMBL" id="SEE19670.1"/>
    </source>
</evidence>
<gene>
    <name evidence="3" type="ORF">SAMN05444171_6609</name>
</gene>
<dbReference type="AlphaFoldDB" id="A0A1M7GHK1"/>
<evidence type="ECO:0000256" key="1">
    <source>
        <dbReference type="SAM" id="SignalP"/>
    </source>
</evidence>
<feature type="chain" id="PRO_5030031944" evidence="1">
    <location>
        <begin position="28"/>
        <end position="130"/>
    </location>
</feature>
<dbReference type="SUPFAM" id="SSF50346">
    <property type="entry name" value="PRC-barrel domain"/>
    <property type="match status" value="1"/>
</dbReference>
<accession>A0A1M7GHK1</accession>
<reference evidence="3 4" key="1">
    <citation type="submission" date="2016-10" db="EMBL/GenBank/DDBJ databases">
        <authorList>
            <person name="de Groot N.N."/>
        </authorList>
    </citation>
    <scope>NUCLEOTIDE SEQUENCE [LARGE SCALE GENOMIC DNA]</scope>
    <source>
        <strain evidence="3 4">GAS522</strain>
    </source>
</reference>
<name>A0A1M7GHK1_9BRAD</name>
<dbReference type="InterPro" id="IPR011033">
    <property type="entry name" value="PRC_barrel-like_sf"/>
</dbReference>